<dbReference type="InterPro" id="IPR035992">
    <property type="entry name" value="Ricin_B-like_lectins"/>
</dbReference>
<protein>
    <submittedName>
        <fullName evidence="2">Uncharacterized protein</fullName>
    </submittedName>
</protein>
<dbReference type="EMBL" id="JACAZH010000005">
    <property type="protein sequence ID" value="KAF7368128.1"/>
    <property type="molecule type" value="Genomic_DNA"/>
</dbReference>
<dbReference type="AlphaFoldDB" id="A0A8H7DDI4"/>
<dbReference type="SUPFAM" id="SSF50370">
    <property type="entry name" value="Ricin B-like lectins"/>
    <property type="match status" value="1"/>
</dbReference>
<reference evidence="2" key="1">
    <citation type="submission" date="2020-05" db="EMBL/GenBank/DDBJ databases">
        <title>Mycena genomes resolve the evolution of fungal bioluminescence.</title>
        <authorList>
            <person name="Tsai I.J."/>
        </authorList>
    </citation>
    <scope>NUCLEOTIDE SEQUENCE</scope>
    <source>
        <strain evidence="2">160909Yilan</strain>
    </source>
</reference>
<name>A0A8H7DDI4_9AGAR</name>
<feature type="signal peptide" evidence="1">
    <location>
        <begin position="1"/>
        <end position="27"/>
    </location>
</feature>
<keyword evidence="3" id="KW-1185">Reference proteome</keyword>
<dbReference type="OrthoDB" id="2993445at2759"/>
<sequence length="179" mass="19054">MSQAPIVHTLMILFSLVNIALATAALAQTVPVGQSIAIRDFQGNVFDLADRSTQPFSPVQSLNFKPGEAAQIWVIEQNGTQFTIRNVISESILSTTATIAGTPSDRKSIQLVGGGANVAVPQWNISANGASFNIIDPLSQLAVTSWLATTSSIITPTTPLTLQLFDPKATQQIFTFVNV</sequence>
<organism evidence="2 3">
    <name type="scientific">Mycena sanguinolenta</name>
    <dbReference type="NCBI Taxonomy" id="230812"/>
    <lineage>
        <taxon>Eukaryota</taxon>
        <taxon>Fungi</taxon>
        <taxon>Dikarya</taxon>
        <taxon>Basidiomycota</taxon>
        <taxon>Agaricomycotina</taxon>
        <taxon>Agaricomycetes</taxon>
        <taxon>Agaricomycetidae</taxon>
        <taxon>Agaricales</taxon>
        <taxon>Marasmiineae</taxon>
        <taxon>Mycenaceae</taxon>
        <taxon>Mycena</taxon>
    </lineage>
</organism>
<keyword evidence="1" id="KW-0732">Signal</keyword>
<evidence type="ECO:0000256" key="1">
    <source>
        <dbReference type="SAM" id="SignalP"/>
    </source>
</evidence>
<gene>
    <name evidence="2" type="ORF">MSAN_00879100</name>
</gene>
<comment type="caution">
    <text evidence="2">The sequence shown here is derived from an EMBL/GenBank/DDBJ whole genome shotgun (WGS) entry which is preliminary data.</text>
</comment>
<dbReference type="Proteomes" id="UP000623467">
    <property type="component" value="Unassembled WGS sequence"/>
</dbReference>
<accession>A0A8H7DDI4</accession>
<feature type="chain" id="PRO_5034349052" evidence="1">
    <location>
        <begin position="28"/>
        <end position="179"/>
    </location>
</feature>
<dbReference type="Gene3D" id="2.80.10.50">
    <property type="match status" value="1"/>
</dbReference>
<evidence type="ECO:0000313" key="3">
    <source>
        <dbReference type="Proteomes" id="UP000623467"/>
    </source>
</evidence>
<proteinExistence type="predicted"/>
<evidence type="ECO:0000313" key="2">
    <source>
        <dbReference type="EMBL" id="KAF7368128.1"/>
    </source>
</evidence>